<dbReference type="VEuPathDB" id="FungiDB:AeMF1_010083"/>
<organism evidence="1 2">
    <name type="scientific">Aphanomyces euteiches</name>
    <dbReference type="NCBI Taxonomy" id="100861"/>
    <lineage>
        <taxon>Eukaryota</taxon>
        <taxon>Sar</taxon>
        <taxon>Stramenopiles</taxon>
        <taxon>Oomycota</taxon>
        <taxon>Saprolegniomycetes</taxon>
        <taxon>Saprolegniales</taxon>
        <taxon>Verrucalvaceae</taxon>
        <taxon>Aphanomyces</taxon>
    </lineage>
</organism>
<evidence type="ECO:0000313" key="1">
    <source>
        <dbReference type="EMBL" id="KAF0735493.1"/>
    </source>
</evidence>
<proteinExistence type="predicted"/>
<evidence type="ECO:0000313" key="2">
    <source>
        <dbReference type="Proteomes" id="UP000481153"/>
    </source>
</evidence>
<comment type="caution">
    <text evidence="1">The sequence shown here is derived from an EMBL/GenBank/DDBJ whole genome shotgun (WGS) entry which is preliminary data.</text>
</comment>
<reference evidence="1 2" key="1">
    <citation type="submission" date="2019-07" db="EMBL/GenBank/DDBJ databases">
        <title>Genomics analysis of Aphanomyces spp. identifies a new class of oomycete effector associated with host adaptation.</title>
        <authorList>
            <person name="Gaulin E."/>
        </authorList>
    </citation>
    <scope>NUCLEOTIDE SEQUENCE [LARGE SCALE GENOMIC DNA]</scope>
    <source>
        <strain evidence="1 2">ATCC 201684</strain>
    </source>
</reference>
<accession>A0A6G0X6P1</accession>
<gene>
    <name evidence="1" type="ORF">Ae201684_008060</name>
</gene>
<dbReference type="AlphaFoldDB" id="A0A6G0X6P1"/>
<dbReference type="EMBL" id="VJMJ01000096">
    <property type="protein sequence ID" value="KAF0735493.1"/>
    <property type="molecule type" value="Genomic_DNA"/>
</dbReference>
<protein>
    <submittedName>
        <fullName evidence="1">Uncharacterized protein</fullName>
    </submittedName>
</protein>
<dbReference type="Proteomes" id="UP000481153">
    <property type="component" value="Unassembled WGS sequence"/>
</dbReference>
<name>A0A6G0X6P1_9STRA</name>
<keyword evidence="2" id="KW-1185">Reference proteome</keyword>
<sequence length="229" mass="26561">MSGNQMEFAEWIALTGHFLKTLAMAEAPQFFRVNCSHPQVFHLSYVRCYQNHGLKVIRCFPHCCPHMEYRGCGASLSLRVETRGAEAVDTMHAFGRFEIATEAPIADTEILEWTTFSKDLRSKDNVYGMWLHGVRQVIEDRTVVFHFNKQRTEGWHYEWHGGSSKIKRNELHRFHVYIVQHESETKCKILRSVYSPAFTLSSYRRASSKKTSTSIYIVVVSASIEQEDY</sequence>